<evidence type="ECO:0000313" key="2">
    <source>
        <dbReference type="Proteomes" id="UP001164250"/>
    </source>
</evidence>
<gene>
    <name evidence="1" type="ORF">Patl1_04255</name>
</gene>
<dbReference type="Proteomes" id="UP001164250">
    <property type="component" value="Chromosome 3"/>
</dbReference>
<dbReference type="EMBL" id="CM047899">
    <property type="protein sequence ID" value="KAJ0102070.1"/>
    <property type="molecule type" value="Genomic_DNA"/>
</dbReference>
<protein>
    <submittedName>
        <fullName evidence="1">Uncharacterized protein</fullName>
    </submittedName>
</protein>
<sequence length="312" mass="34630">MKALDKRQLGDEVRRKEGKQDSKDLVSDVVSVISGLVFCYGGFFKKSEGEGTLLQESLLNGNSNVSANVGSRIKSTGADNVTPYSSAGLLSLFTFSWMGSLIAVGYKKTLDLEDVPQLDRHDSVVEAFPIFKSKLEADGGVGSGVTTLKLAKVLILSAWKEILLTGFLVLLYTMATYVGPYLIGTFVQYLTGRREFKTEGRSRNALVGEIINFMTVDAERVGDFSWSMHDPWIVPMQVGLALFILYRNLGLASIATFLAIIIAMVPNFPLGRLQNRFQVKLMESKDTRMKATSEILRNMKILKLQGWEMKFL</sequence>
<name>A0ACC1BSY7_9ROSI</name>
<comment type="caution">
    <text evidence="1">The sequence shown here is derived from an EMBL/GenBank/DDBJ whole genome shotgun (WGS) entry which is preliminary data.</text>
</comment>
<proteinExistence type="predicted"/>
<evidence type="ECO:0000313" key="1">
    <source>
        <dbReference type="EMBL" id="KAJ0102070.1"/>
    </source>
</evidence>
<organism evidence="1 2">
    <name type="scientific">Pistacia atlantica</name>
    <dbReference type="NCBI Taxonomy" id="434234"/>
    <lineage>
        <taxon>Eukaryota</taxon>
        <taxon>Viridiplantae</taxon>
        <taxon>Streptophyta</taxon>
        <taxon>Embryophyta</taxon>
        <taxon>Tracheophyta</taxon>
        <taxon>Spermatophyta</taxon>
        <taxon>Magnoliopsida</taxon>
        <taxon>eudicotyledons</taxon>
        <taxon>Gunneridae</taxon>
        <taxon>Pentapetalae</taxon>
        <taxon>rosids</taxon>
        <taxon>malvids</taxon>
        <taxon>Sapindales</taxon>
        <taxon>Anacardiaceae</taxon>
        <taxon>Pistacia</taxon>
    </lineage>
</organism>
<reference evidence="2" key="1">
    <citation type="journal article" date="2023" name="G3 (Bethesda)">
        <title>Genome assembly and association tests identify interacting loci associated with vigor, precocity, and sex in interspecific pistachio rootstocks.</title>
        <authorList>
            <person name="Palmer W."/>
            <person name="Jacygrad E."/>
            <person name="Sagayaradj S."/>
            <person name="Cavanaugh K."/>
            <person name="Han R."/>
            <person name="Bertier L."/>
            <person name="Beede B."/>
            <person name="Kafkas S."/>
            <person name="Golino D."/>
            <person name="Preece J."/>
            <person name="Michelmore R."/>
        </authorList>
    </citation>
    <scope>NUCLEOTIDE SEQUENCE [LARGE SCALE GENOMIC DNA]</scope>
</reference>
<keyword evidence="2" id="KW-1185">Reference proteome</keyword>
<accession>A0ACC1BSY7</accession>